<proteinExistence type="predicted"/>
<dbReference type="AlphaFoldDB" id="A0A4P6UIM0"/>
<reference evidence="2 3" key="1">
    <citation type="submission" date="2018-07" db="EMBL/GenBank/DDBJ databases">
        <title>Exploring interactions and the metabolic potential of the ultra-small soil bacteria Hylemonella gracilis.</title>
        <authorList>
            <person name="Tyc O."/>
            <person name="Kulkarni P."/>
            <person name="Gawehns F."/>
            <person name="Hundscheid M."/>
            <person name="Zweers H."/>
            <person name="Garbeva P."/>
        </authorList>
    </citation>
    <scope>NUCLEOTIDE SEQUENCE [LARGE SCALE GENOMIC DNA]</scope>
    <source>
        <strain evidence="2 3">NS1</strain>
    </source>
</reference>
<evidence type="ECO:0000256" key="1">
    <source>
        <dbReference type="SAM" id="SignalP"/>
    </source>
</evidence>
<sequence length="160" mass="16824">MPSFQSLLKSPALPRRAGFIVGVLCVLSMGSAWAQTPAPTPTAPAAVPAGGGMSGFMEKLRMKVEQLTPQKQVNVSTAVGGVRGAAVAASDVYWKGEAKPQAIDAAELEVFQKGVALVESEQKAQALAVFTEFAKTYPESLLKADAEEIMRHLTAQPVAQ</sequence>
<dbReference type="EMBL" id="CP031395">
    <property type="protein sequence ID" value="QBK05188.1"/>
    <property type="molecule type" value="Genomic_DNA"/>
</dbReference>
<keyword evidence="1" id="KW-0732">Signal</keyword>
<accession>A0A4P6UIM0</accession>
<evidence type="ECO:0000313" key="2">
    <source>
        <dbReference type="EMBL" id="QBK05188.1"/>
    </source>
</evidence>
<evidence type="ECO:0000313" key="3">
    <source>
        <dbReference type="Proteomes" id="UP000292939"/>
    </source>
</evidence>
<dbReference type="RefSeq" id="WP_131280059.1">
    <property type="nucleotide sequence ID" value="NZ_CP031395.1"/>
</dbReference>
<organism evidence="2 3">
    <name type="scientific">Hylemonella gracilis</name>
    <dbReference type="NCBI Taxonomy" id="80880"/>
    <lineage>
        <taxon>Bacteria</taxon>
        <taxon>Pseudomonadati</taxon>
        <taxon>Pseudomonadota</taxon>
        <taxon>Betaproteobacteria</taxon>
        <taxon>Burkholderiales</taxon>
        <taxon>Comamonadaceae</taxon>
        <taxon>Hylemonella</taxon>
    </lineage>
</organism>
<name>A0A4P6UIM0_9BURK</name>
<dbReference type="Proteomes" id="UP000292939">
    <property type="component" value="Chromosome"/>
</dbReference>
<gene>
    <name evidence="2" type="ORF">DW355_10830</name>
</gene>
<protein>
    <submittedName>
        <fullName evidence="2">Uncharacterized protein</fullName>
    </submittedName>
</protein>
<dbReference type="KEGG" id="hgr:DW355_10830"/>
<feature type="chain" id="PRO_5020353820" evidence="1">
    <location>
        <begin position="35"/>
        <end position="160"/>
    </location>
</feature>
<feature type="signal peptide" evidence="1">
    <location>
        <begin position="1"/>
        <end position="34"/>
    </location>
</feature>
<dbReference type="OrthoDB" id="8910353at2"/>